<evidence type="ECO:0000313" key="2">
    <source>
        <dbReference type="EMBL" id="MFC7141633.1"/>
    </source>
</evidence>
<reference evidence="2 3" key="1">
    <citation type="journal article" date="2019" name="Int. J. Syst. Evol. Microbiol.">
        <title>The Global Catalogue of Microorganisms (GCM) 10K type strain sequencing project: providing services to taxonomists for standard genome sequencing and annotation.</title>
        <authorList>
            <consortium name="The Broad Institute Genomics Platform"/>
            <consortium name="The Broad Institute Genome Sequencing Center for Infectious Disease"/>
            <person name="Wu L."/>
            <person name="Ma J."/>
        </authorList>
    </citation>
    <scope>NUCLEOTIDE SEQUENCE [LARGE SCALE GENOMIC DNA]</scope>
    <source>
        <strain evidence="2 3">XZYJT29</strain>
    </source>
</reference>
<accession>A0ABD5Y2M0</accession>
<evidence type="ECO:0000256" key="1">
    <source>
        <dbReference type="SAM" id="MobiDB-lite"/>
    </source>
</evidence>
<organism evidence="2 3">
    <name type="scientific">Halosimplex aquaticum</name>
    <dbReference type="NCBI Taxonomy" id="3026162"/>
    <lineage>
        <taxon>Archaea</taxon>
        <taxon>Methanobacteriati</taxon>
        <taxon>Methanobacteriota</taxon>
        <taxon>Stenosarchaea group</taxon>
        <taxon>Halobacteria</taxon>
        <taxon>Halobacteriales</taxon>
        <taxon>Haloarculaceae</taxon>
        <taxon>Halosimplex</taxon>
    </lineage>
</organism>
<feature type="compositionally biased region" description="Basic and acidic residues" evidence="1">
    <location>
        <begin position="18"/>
        <end position="28"/>
    </location>
</feature>
<comment type="caution">
    <text evidence="2">The sequence shown here is derived from an EMBL/GenBank/DDBJ whole genome shotgun (WGS) entry which is preliminary data.</text>
</comment>
<dbReference type="RefSeq" id="WP_274322713.1">
    <property type="nucleotide sequence ID" value="NZ_CP118158.1"/>
</dbReference>
<feature type="region of interest" description="Disordered" evidence="1">
    <location>
        <begin position="1"/>
        <end position="32"/>
    </location>
</feature>
<sequence>MTENAGARDGTELGGGRNEAETGGDRNGTDAVDEEALVGECTECGQVYSLQMGADGAVVPLGTDGTCQCGNDEFEPLTGA</sequence>
<evidence type="ECO:0000313" key="3">
    <source>
        <dbReference type="Proteomes" id="UP001596432"/>
    </source>
</evidence>
<gene>
    <name evidence="2" type="ORF">ACFQMA_17570</name>
</gene>
<protein>
    <submittedName>
        <fullName evidence="2">Uncharacterized protein</fullName>
    </submittedName>
</protein>
<dbReference type="AlphaFoldDB" id="A0ABD5Y2M0"/>
<dbReference type="Proteomes" id="UP001596432">
    <property type="component" value="Unassembled WGS sequence"/>
</dbReference>
<dbReference type="GeneID" id="78821952"/>
<dbReference type="EMBL" id="JBHTAS010000001">
    <property type="protein sequence ID" value="MFC7141633.1"/>
    <property type="molecule type" value="Genomic_DNA"/>
</dbReference>
<keyword evidence="3" id="KW-1185">Reference proteome</keyword>
<name>A0ABD5Y2M0_9EURY</name>
<proteinExistence type="predicted"/>